<dbReference type="InterPro" id="IPR002890">
    <property type="entry name" value="MG2"/>
</dbReference>
<dbReference type="EMBL" id="JBEWYP010000001">
    <property type="protein sequence ID" value="MET7028426.1"/>
    <property type="molecule type" value="Genomic_DNA"/>
</dbReference>
<evidence type="ECO:0000313" key="6">
    <source>
        <dbReference type="Proteomes" id="UP001549773"/>
    </source>
</evidence>
<dbReference type="Pfam" id="PF17973">
    <property type="entry name" value="bMG10"/>
    <property type="match status" value="1"/>
</dbReference>
<dbReference type="SMART" id="SM01359">
    <property type="entry name" value="A2M_N_2"/>
    <property type="match status" value="1"/>
</dbReference>
<proteinExistence type="inferred from homology"/>
<dbReference type="InterPro" id="IPR041246">
    <property type="entry name" value="Bact_MG10"/>
</dbReference>
<feature type="region of interest" description="Disordered" evidence="2">
    <location>
        <begin position="1206"/>
        <end position="1225"/>
    </location>
</feature>
<dbReference type="SMART" id="SM01360">
    <property type="entry name" value="A2M"/>
    <property type="match status" value="1"/>
</dbReference>
<evidence type="ECO:0000259" key="3">
    <source>
        <dbReference type="SMART" id="SM01359"/>
    </source>
</evidence>
<dbReference type="InterPro" id="IPR008930">
    <property type="entry name" value="Terpenoid_cyclase/PrenylTrfase"/>
</dbReference>
<evidence type="ECO:0000256" key="1">
    <source>
        <dbReference type="ARBA" id="ARBA00010556"/>
    </source>
</evidence>
<evidence type="ECO:0000259" key="4">
    <source>
        <dbReference type="SMART" id="SM01360"/>
    </source>
</evidence>
<dbReference type="RefSeq" id="WP_354617258.1">
    <property type="nucleotide sequence ID" value="NZ_JBEWYP010000001.1"/>
</dbReference>
<dbReference type="Proteomes" id="UP001549773">
    <property type="component" value="Unassembled WGS sequence"/>
</dbReference>
<feature type="domain" description="Alpha-2-macroglobulin bait region" evidence="3">
    <location>
        <begin position="967"/>
        <end position="1107"/>
    </location>
</feature>
<evidence type="ECO:0000313" key="5">
    <source>
        <dbReference type="EMBL" id="MET7028426.1"/>
    </source>
</evidence>
<protein>
    <submittedName>
        <fullName evidence="5">Alpha-2-macroglobulin family protein</fullName>
    </submittedName>
</protein>
<evidence type="ECO:0000256" key="2">
    <source>
        <dbReference type="SAM" id="MobiDB-lite"/>
    </source>
</evidence>
<gene>
    <name evidence="5" type="ORF">ABXZ32_03415</name>
</gene>
<dbReference type="Pfam" id="PF01835">
    <property type="entry name" value="MG2"/>
    <property type="match status" value="1"/>
</dbReference>
<dbReference type="InterPro" id="IPR011625">
    <property type="entry name" value="A2M_N_BRD"/>
</dbReference>
<feature type="domain" description="Alpha-2-macroglobulin" evidence="4">
    <location>
        <begin position="1238"/>
        <end position="1328"/>
    </location>
</feature>
<dbReference type="PANTHER" id="PTHR40094">
    <property type="entry name" value="ALPHA-2-MACROGLOBULIN HOMOLOG"/>
    <property type="match status" value="1"/>
</dbReference>
<dbReference type="Gene3D" id="1.50.10.20">
    <property type="match status" value="1"/>
</dbReference>
<dbReference type="InterPro" id="IPR051802">
    <property type="entry name" value="YfhM-like"/>
</dbReference>
<keyword evidence="6" id="KW-1185">Reference proteome</keyword>
<dbReference type="PANTHER" id="PTHR40094:SF1">
    <property type="entry name" value="UBIQUITIN DOMAIN-CONTAINING PROTEIN"/>
    <property type="match status" value="1"/>
</dbReference>
<reference evidence="5 6" key="1">
    <citation type="submission" date="2024-07" db="EMBL/GenBank/DDBJ databases">
        <title>The genome sequence of type strain Sediminicola luteus GDMCC 1.2596T.</title>
        <authorList>
            <person name="Liu Y."/>
        </authorList>
    </citation>
    <scope>NUCLEOTIDE SEQUENCE [LARGE SCALE GENOMIC DNA]</scope>
    <source>
        <strain evidence="5 6">GDMCC 1.2596</strain>
    </source>
</reference>
<dbReference type="SUPFAM" id="SSF48239">
    <property type="entry name" value="Terpenoid cyclases/Protein prenyltransferases"/>
    <property type="match status" value="1"/>
</dbReference>
<name>A0ABV2TT34_9FLAO</name>
<comment type="caution">
    <text evidence="5">The sequence shown here is derived from an EMBL/GenBank/DDBJ whole genome shotgun (WGS) entry which is preliminary data.</text>
</comment>
<dbReference type="Pfam" id="PF00207">
    <property type="entry name" value="A2M"/>
    <property type="match status" value="1"/>
</dbReference>
<dbReference type="InterPro" id="IPR001599">
    <property type="entry name" value="Macroglobln_a2"/>
</dbReference>
<organism evidence="5 6">
    <name type="scientific">Sediminicola luteus</name>
    <dbReference type="NCBI Taxonomy" id="319238"/>
    <lineage>
        <taxon>Bacteria</taxon>
        <taxon>Pseudomonadati</taxon>
        <taxon>Bacteroidota</taxon>
        <taxon>Flavobacteriia</taxon>
        <taxon>Flavobacteriales</taxon>
        <taxon>Flavobacteriaceae</taxon>
        <taxon>Sediminicola</taxon>
    </lineage>
</organism>
<accession>A0ABV2TT34</accession>
<dbReference type="Gene3D" id="2.60.40.1930">
    <property type="match status" value="1"/>
</dbReference>
<sequence length="2021" mass="230754">MKHLAFLLPILLCIQLGHGQINGNTSYDPLWKEVSQLEEKSLTKSALEVVKTISQKAKKEQNSPQTIKALLYSSKYLMVLEEESQLTIVNEFKSEIAQATTPTKNILESYLANLYWQYYQQNRFEFYNRTKTESKVDLIDFRTWDLSTLFEEISIHFERSLENTEELQKLDINLFKEILNQQKDSRAYRPTLYDVLAHTALDFYRTSENGITNPSYKFELDKPEYFAPAEEFSALPLIVKDSSSLQLKALKLYQELLTFHQKDPSRLALANVDLERLRFIKQYSIIEEADQFYLDALKNSATSYREEVAALFNYEIAALYDQWANNYDPKTDVTQQWKRKEALEICNAIIEKYPKSRAAENSLALKTQILSKNLQLKAESHLQINLPSRILVNYKNMDGLKLTAHIITEDEKAQLEKIYPIEKQSAFIKRLPVAKQWTGTLKNVGDYQNHSTEILLPALPNGSYTILAVNDATFAFQTVQVTDLAIVQTRGANEQMFQVINRANGYPVSGAQVTFSYQTNYNGPLKEHIYLTDKQGFIVIQLSDDRWTNLTMTVRSKEDVATFGTYFISKKTDINNPTETSYFSSLFLDRSIYRPGQVVFFKGIAIKRNNVSTSILNNTKVVATLLNANSQEVGRQEYTTNDYGSFNGQFILPNYGLTGEYSLVINSEEVNLSGQSNFSVEEYKRPKFKTRIDPVTETYKVNDSILLTGTATAFAGSTITNAKVNYTVRRIVEYPVWYYWSRPYVKSTAQEIAHGETITNEEGKYEFKFKAIPDSSIPEEDLPIFTYEVTVDVTDINGETHSTSKMVRVGYHSLLAKIIVPNRLDKSKSDQSIEISTTNLNGQEVPAKGTLKIYKLKGPDNVLRERPWPAPEFSSFTKEEFKTLFPYEPYSNEEDPTNWEKGALVWQADFDTEKMDKLSLGQIKSWESGRYAIELESTDRFGKAVKDVVHTTAFWKKDKNLADNQLFDLKTDKEAYALGETAKLTLATSAKSLKVTLFIEKDKKNIETIIVPLSNNSKTISIPIGATDLGGFAIRYSFSAFNGFVTGTQSISVPYPSTQLDVETITFRDKLAPGAEEKWSFKIKGPKGEKVAAEVLASMYDASLDSFREHNWYFSPLEKSSYHSIYYSNAHQSFGTVYFNTKIDEVDSPQFTPQGYDSFNWFNFYFGTGNRMYRTEMMMKNSGPIAMEDSEGVQEQAEEVIAPNPIYMGKVNDGNDKTTVDKESEPEKVQIRRNLQETAFFFPKLMTDPEGNVTFSFLTPEALTQWKLQLLAHTATLESTVRTFEALTQKELMVTPNIPRFLREGDTITISSKISNLTDHQLTGKATILLEDALTGKDITYDLLLSSAEPSTADEKEFKVASKNNTQVSWTITIPKNLQAVQFTVMAKAGDFSDGEQNTLPVLTNRMLVTETMPMWVSGIDTKTFTLDKLKETTSTTRSNHKLTLEITSNPAWYALQALPYLMEYPYECNEQIFSRLYANTLANHITKSNPKIKSVFDQWAKSDALVSDLEKNQALKSILIQETPWLRDAQSETEKKKRIALLFNSNHVAQEQQLALNKLLNNQMSNGAWAWFHGGPANRYITQHILAGIGHLRQLDTGLSDENARLLEERALGYLQGEFIAEYEEMKKHMDNINGDHLSAIQIHYLYIRSLFKDQPESEKVQEAVQYYLGQAKKYWTKKSLYEKGMIALVFHRQDMASEAEKIMQSLKENSIESEELGMYWKENTASWYWHQSPIETQALMIEAFAEIGSTDPLDNQIIEHLKIWLLKNKQTNNWQTTKATTDAIYALLLEGNDWLSITEAVDVRLGGNRMGPWKLDSQKKEQTPIEAGSGYYQTSWKGIEIKPEMAEVQLSKKGNGIAWGALYWQYFEDLDKITPAKSPLQLDKKLFLKRNTDLGEELKEITEDTPLNVGDLVRTRIVVKVDRKMEFIHLKDMRAAGLEPINVISQYKWQDGLGYYESTKDAATNFFFDNLPKGVFVFEYDLRVNNTGVFSNGITTIQSMYAPEFSSHSEGTRIRIMEK</sequence>
<comment type="similarity">
    <text evidence="1">Belongs to the protease inhibitor I39 (alpha-2-macroglobulin) family. Bacterial alpha-2-macroglobulin subfamily.</text>
</comment>
<feature type="compositionally biased region" description="Basic and acidic residues" evidence="2">
    <location>
        <begin position="1213"/>
        <end position="1225"/>
    </location>
</feature>